<organism evidence="2">
    <name type="scientific">uncultured Aureispira sp</name>
    <dbReference type="NCBI Taxonomy" id="1331704"/>
    <lineage>
        <taxon>Bacteria</taxon>
        <taxon>Pseudomonadati</taxon>
        <taxon>Bacteroidota</taxon>
        <taxon>Saprospiria</taxon>
        <taxon>Saprospirales</taxon>
        <taxon>Saprospiraceae</taxon>
        <taxon>Aureispira</taxon>
        <taxon>environmental samples</taxon>
    </lineage>
</organism>
<gene>
    <name evidence="2" type="ORF">HELGO_WM59939</name>
</gene>
<dbReference type="Gene3D" id="3.40.50.300">
    <property type="entry name" value="P-loop containing nucleotide triphosphate hydrolases"/>
    <property type="match status" value="1"/>
</dbReference>
<evidence type="ECO:0000313" key="2">
    <source>
        <dbReference type="EMBL" id="CAA6829402.1"/>
    </source>
</evidence>
<dbReference type="EMBL" id="CACVAQ010000488">
    <property type="protein sequence ID" value="CAA6829402.1"/>
    <property type="molecule type" value="Genomic_DNA"/>
</dbReference>
<proteinExistence type="predicted"/>
<dbReference type="AlphaFoldDB" id="A0A6S6UK88"/>
<dbReference type="InterPro" id="IPR051396">
    <property type="entry name" value="Bact_Antivir_Def_Nuclease"/>
</dbReference>
<feature type="domain" description="AAA+ ATPase" evidence="1">
    <location>
        <begin position="33"/>
        <end position="370"/>
    </location>
</feature>
<dbReference type="SMART" id="SM00382">
    <property type="entry name" value="AAA"/>
    <property type="match status" value="1"/>
</dbReference>
<accession>A0A6S6UK88</accession>
<sequence>MKICKIIIKEYQQFQDFELDLTYPEGHEKAGEPLEKVCLIGSNGTGKSTLLETIFRTLTDPYKAPSIAKSLIFKIQYGKKYFYLHNFKYRDFSGISIYKEDIDKKNDWQELLEQAILEQKSWIADNKARLPYVSQNNSNDLFIHSLAEGFKNEYKNFNDVPSATVNDALQLFKHFPYEHVISSDTLNDFWKLLIYQIKKRESDLLAFQKREENLDKTIRQVQEEFDKKSPKILNKIAELWDKILDKAGLEFDVEGASNPIQLNDNLQAYIRLKGTDKNIPYSQLSTGIRNFIFRVGHIFTLYFNRNIERGFLLLDEPENSLHPDFLYDLVDIYTGIIQNTQFFVATHNPIIAAQFEPYERFILEFDEQGAVHAKRGTTPVGDDPNDLLVQDFGVRNLLGKEGIKKWERYVELKSLIQQEENKANKVQLLEEFLSIGQAYNFPLQ</sequence>
<dbReference type="Pfam" id="PF13175">
    <property type="entry name" value="AAA_15"/>
    <property type="match status" value="1"/>
</dbReference>
<dbReference type="PANTHER" id="PTHR43581">
    <property type="entry name" value="ATP/GTP PHOSPHATASE"/>
    <property type="match status" value="1"/>
</dbReference>
<dbReference type="InterPro" id="IPR027417">
    <property type="entry name" value="P-loop_NTPase"/>
</dbReference>
<dbReference type="SUPFAM" id="SSF52540">
    <property type="entry name" value="P-loop containing nucleoside triphosphate hydrolases"/>
    <property type="match status" value="1"/>
</dbReference>
<dbReference type="InterPro" id="IPR041685">
    <property type="entry name" value="AAA_GajA/Old/RecF-like"/>
</dbReference>
<protein>
    <recommendedName>
        <fullName evidence="1">AAA+ ATPase domain-containing protein</fullName>
    </recommendedName>
</protein>
<dbReference type="PANTHER" id="PTHR43581:SF4">
    <property type="entry name" value="ATP_GTP PHOSPHATASE"/>
    <property type="match status" value="1"/>
</dbReference>
<name>A0A6S6UK88_9BACT</name>
<reference evidence="2" key="1">
    <citation type="submission" date="2020-01" db="EMBL/GenBank/DDBJ databases">
        <authorList>
            <person name="Meier V. D."/>
            <person name="Meier V D."/>
        </authorList>
    </citation>
    <scope>NUCLEOTIDE SEQUENCE</scope>
    <source>
        <strain evidence="2">HLG_WM_MAG_10</strain>
    </source>
</reference>
<evidence type="ECO:0000259" key="1">
    <source>
        <dbReference type="SMART" id="SM00382"/>
    </source>
</evidence>
<dbReference type="InterPro" id="IPR003593">
    <property type="entry name" value="AAA+_ATPase"/>
</dbReference>